<proteinExistence type="predicted"/>
<accession>A0A0C3ACE9</accession>
<dbReference type="Proteomes" id="UP000054166">
    <property type="component" value="Unassembled WGS sequence"/>
</dbReference>
<dbReference type="OrthoDB" id="3051956at2759"/>
<feature type="non-terminal residue" evidence="1">
    <location>
        <position position="84"/>
    </location>
</feature>
<dbReference type="HOGENOM" id="CLU_2533704_0_0_1"/>
<dbReference type="InParanoid" id="A0A0C3ACE9"/>
<reference evidence="2" key="2">
    <citation type="submission" date="2015-01" db="EMBL/GenBank/DDBJ databases">
        <title>Evolutionary Origins and Diversification of the Mycorrhizal Mutualists.</title>
        <authorList>
            <consortium name="DOE Joint Genome Institute"/>
            <consortium name="Mycorrhizal Genomics Consortium"/>
            <person name="Kohler A."/>
            <person name="Kuo A."/>
            <person name="Nagy L.G."/>
            <person name="Floudas D."/>
            <person name="Copeland A."/>
            <person name="Barry K.W."/>
            <person name="Cichocki N."/>
            <person name="Veneault-Fourrey C."/>
            <person name="LaButti K."/>
            <person name="Lindquist E.A."/>
            <person name="Lipzen A."/>
            <person name="Lundell T."/>
            <person name="Morin E."/>
            <person name="Murat C."/>
            <person name="Riley R."/>
            <person name="Ohm R."/>
            <person name="Sun H."/>
            <person name="Tunlid A."/>
            <person name="Henrissat B."/>
            <person name="Grigoriev I.V."/>
            <person name="Hibbett D.S."/>
            <person name="Martin F."/>
        </authorList>
    </citation>
    <scope>NUCLEOTIDE SEQUENCE [LARGE SCALE GENOMIC DNA]</scope>
    <source>
        <strain evidence="2">F 1598</strain>
    </source>
</reference>
<dbReference type="EMBL" id="KN833312">
    <property type="protein sequence ID" value="KIM71453.1"/>
    <property type="molecule type" value="Genomic_DNA"/>
</dbReference>
<evidence type="ECO:0000313" key="2">
    <source>
        <dbReference type="Proteomes" id="UP000054166"/>
    </source>
</evidence>
<sequence length="84" mass="9258">MTKSEITKIFNIHSKTCEHKYITVLHPCDKIVQNYPPTVQSTFCDFPPAPPNPSLRKKIINGFCEATAPANFEESGCAVCGSLT</sequence>
<organism evidence="1 2">
    <name type="scientific">Piloderma croceum (strain F 1598)</name>
    <dbReference type="NCBI Taxonomy" id="765440"/>
    <lineage>
        <taxon>Eukaryota</taxon>
        <taxon>Fungi</taxon>
        <taxon>Dikarya</taxon>
        <taxon>Basidiomycota</taxon>
        <taxon>Agaricomycotina</taxon>
        <taxon>Agaricomycetes</taxon>
        <taxon>Agaricomycetidae</taxon>
        <taxon>Atheliales</taxon>
        <taxon>Atheliaceae</taxon>
        <taxon>Piloderma</taxon>
    </lineage>
</organism>
<dbReference type="AlphaFoldDB" id="A0A0C3ACE9"/>
<name>A0A0C3ACE9_PILCF</name>
<evidence type="ECO:0000313" key="1">
    <source>
        <dbReference type="EMBL" id="KIM71453.1"/>
    </source>
</evidence>
<protein>
    <submittedName>
        <fullName evidence="1">Uncharacterized protein</fullName>
    </submittedName>
</protein>
<reference evidence="1 2" key="1">
    <citation type="submission" date="2014-04" db="EMBL/GenBank/DDBJ databases">
        <authorList>
            <consortium name="DOE Joint Genome Institute"/>
            <person name="Kuo A."/>
            <person name="Tarkka M."/>
            <person name="Buscot F."/>
            <person name="Kohler A."/>
            <person name="Nagy L.G."/>
            <person name="Floudas D."/>
            <person name="Copeland A."/>
            <person name="Barry K.W."/>
            <person name="Cichocki N."/>
            <person name="Veneault-Fourrey C."/>
            <person name="LaButti K."/>
            <person name="Lindquist E.A."/>
            <person name="Lipzen A."/>
            <person name="Lundell T."/>
            <person name="Morin E."/>
            <person name="Murat C."/>
            <person name="Sun H."/>
            <person name="Tunlid A."/>
            <person name="Henrissat B."/>
            <person name="Grigoriev I.V."/>
            <person name="Hibbett D.S."/>
            <person name="Martin F."/>
            <person name="Nordberg H.P."/>
            <person name="Cantor M.N."/>
            <person name="Hua S.X."/>
        </authorList>
    </citation>
    <scope>NUCLEOTIDE SEQUENCE [LARGE SCALE GENOMIC DNA]</scope>
    <source>
        <strain evidence="1 2">F 1598</strain>
    </source>
</reference>
<gene>
    <name evidence="1" type="ORF">PILCRDRAFT_82764</name>
</gene>
<keyword evidence="2" id="KW-1185">Reference proteome</keyword>